<dbReference type="Gene3D" id="3.90.226.10">
    <property type="entry name" value="2-enoyl-CoA Hydratase, Chain A, domain 1"/>
    <property type="match status" value="1"/>
</dbReference>
<proteinExistence type="predicted"/>
<dbReference type="InterPro" id="IPR029045">
    <property type="entry name" value="ClpP/crotonase-like_dom_sf"/>
</dbReference>
<dbReference type="AlphaFoldDB" id="A0AAE9YDN8"/>
<dbReference type="EMBL" id="CP116942">
    <property type="protein sequence ID" value="WCO66902.1"/>
    <property type="molecule type" value="Genomic_DNA"/>
</dbReference>
<dbReference type="Proteomes" id="UP001216390">
    <property type="component" value="Chromosome"/>
</dbReference>
<accession>A0AAE9YDN8</accession>
<dbReference type="SUPFAM" id="SSF52096">
    <property type="entry name" value="ClpP/crotonase"/>
    <property type="match status" value="1"/>
</dbReference>
<gene>
    <name evidence="1" type="ORF">PO878_20630</name>
</gene>
<reference evidence="1" key="1">
    <citation type="submission" date="2023-01" db="EMBL/GenBank/DDBJ databases">
        <title>The diversity of Class Acidimicrobiia in South China Sea sediment environments and the proposal of Iamia marina sp. nov., a novel species of the genus Iamia.</title>
        <authorList>
            <person name="He Y."/>
            <person name="Tian X."/>
        </authorList>
    </citation>
    <scope>NUCLEOTIDE SEQUENCE</scope>
    <source>
        <strain evidence="1">DSM 19957</strain>
    </source>
</reference>
<dbReference type="PANTHER" id="PTHR11941">
    <property type="entry name" value="ENOYL-COA HYDRATASE-RELATED"/>
    <property type="match status" value="1"/>
</dbReference>
<evidence type="ECO:0000313" key="1">
    <source>
        <dbReference type="EMBL" id="WCO66902.1"/>
    </source>
</evidence>
<dbReference type="Pfam" id="PF00378">
    <property type="entry name" value="ECH_1"/>
    <property type="match status" value="1"/>
</dbReference>
<protein>
    <submittedName>
        <fullName evidence="1">Enoyl-CoA hydratase-related protein</fullName>
    </submittedName>
</protein>
<keyword evidence="2" id="KW-1185">Reference proteome</keyword>
<evidence type="ECO:0000313" key="2">
    <source>
        <dbReference type="Proteomes" id="UP001216390"/>
    </source>
</evidence>
<dbReference type="RefSeq" id="WP_272736424.1">
    <property type="nucleotide sequence ID" value="NZ_CP116942.1"/>
</dbReference>
<dbReference type="CDD" id="cd06558">
    <property type="entry name" value="crotonase-like"/>
    <property type="match status" value="1"/>
</dbReference>
<dbReference type="GO" id="GO:0006635">
    <property type="term" value="P:fatty acid beta-oxidation"/>
    <property type="evidence" value="ECO:0007669"/>
    <property type="project" value="TreeGrafter"/>
</dbReference>
<dbReference type="InterPro" id="IPR001753">
    <property type="entry name" value="Enoyl-CoA_hydra/iso"/>
</dbReference>
<organism evidence="1 2">
    <name type="scientific">Iamia majanohamensis</name>
    <dbReference type="NCBI Taxonomy" id="467976"/>
    <lineage>
        <taxon>Bacteria</taxon>
        <taxon>Bacillati</taxon>
        <taxon>Actinomycetota</taxon>
        <taxon>Acidimicrobiia</taxon>
        <taxon>Acidimicrobiales</taxon>
        <taxon>Iamiaceae</taxon>
        <taxon>Iamia</taxon>
    </lineage>
</organism>
<dbReference type="GO" id="GO:0004165">
    <property type="term" value="F:delta(3)-delta(2)-enoyl-CoA isomerase activity"/>
    <property type="evidence" value="ECO:0007669"/>
    <property type="project" value="TreeGrafter"/>
</dbReference>
<sequence>MTSLDRDGEVWILDLGDGDNRFDPTTVDEVGAALDQVAASEAPAALVTTASGKIWSNGLDLDHLSAAGEGWVDYVQSVQALFARLLRLPVPTVAAIQGHAFAAGAMCALAHDVRVMRADRGYICLPEVDLGMPFSDGMVALISGSLAPAALHRMAVLGERIPGPEAVALGVADAAVPLDQVRDEAVGRATALAGKAGPTLATLRRTFHGRAIDLLDPPG</sequence>
<dbReference type="PANTHER" id="PTHR11941:SF75">
    <property type="entry name" value="ENOYL-COA HYDRATASE_ISOMERASE FAMILY PROTEIN"/>
    <property type="match status" value="1"/>
</dbReference>
<name>A0AAE9YDN8_9ACTN</name>
<dbReference type="KEGG" id="ima:PO878_20630"/>